<dbReference type="EMBL" id="OE841782">
    <property type="protein sequence ID" value="CAD7597076.1"/>
    <property type="molecule type" value="Genomic_DNA"/>
</dbReference>
<protein>
    <submittedName>
        <fullName evidence="1">Uncharacterized protein</fullName>
    </submittedName>
</protein>
<name>A0A7R9K0H1_TIMGE</name>
<reference evidence="1" key="1">
    <citation type="submission" date="2020-11" db="EMBL/GenBank/DDBJ databases">
        <authorList>
            <person name="Tran Van P."/>
        </authorList>
    </citation>
    <scope>NUCLEOTIDE SEQUENCE</scope>
</reference>
<proteinExistence type="predicted"/>
<dbReference type="AlphaFoldDB" id="A0A7R9K0H1"/>
<gene>
    <name evidence="1" type="ORF">TGEB3V08_LOCUS6649</name>
</gene>
<organism evidence="1">
    <name type="scientific">Timema genevievae</name>
    <name type="common">Walking stick</name>
    <dbReference type="NCBI Taxonomy" id="629358"/>
    <lineage>
        <taxon>Eukaryota</taxon>
        <taxon>Metazoa</taxon>
        <taxon>Ecdysozoa</taxon>
        <taxon>Arthropoda</taxon>
        <taxon>Hexapoda</taxon>
        <taxon>Insecta</taxon>
        <taxon>Pterygota</taxon>
        <taxon>Neoptera</taxon>
        <taxon>Polyneoptera</taxon>
        <taxon>Phasmatodea</taxon>
        <taxon>Timematodea</taxon>
        <taxon>Timematoidea</taxon>
        <taxon>Timematidae</taxon>
        <taxon>Timema</taxon>
    </lineage>
</organism>
<evidence type="ECO:0000313" key="1">
    <source>
        <dbReference type="EMBL" id="CAD7597076.1"/>
    </source>
</evidence>
<accession>A0A7R9K0H1</accession>
<sequence>MVIFCLSYGINNIKRIVNLCSVALTRALDNCISNHVTKYRSVRIVTKDAYAPCSSPLLGLGYHGYEGYQPCANSFHISTEGFPLILLQDTMRAIFPVSTGHQLDQTALDNTATKAVKLAMVKVPWMEMVVSLNKPQADLLLKVECCSHARLSDIDVLVGAGPNLSLSTVLNPSQSVSLRSGFSRGEGVYNGHYAFQFHKNGVVTWVQL</sequence>